<dbReference type="Proteomes" id="UP000603865">
    <property type="component" value="Unassembled WGS sequence"/>
</dbReference>
<dbReference type="InterPro" id="IPR023393">
    <property type="entry name" value="START-like_dom_sf"/>
</dbReference>
<accession>A0A918CI62</accession>
<dbReference type="SUPFAM" id="SSF55961">
    <property type="entry name" value="Bet v1-like"/>
    <property type="match status" value="1"/>
</dbReference>
<dbReference type="Gene3D" id="3.30.530.20">
    <property type="match status" value="1"/>
</dbReference>
<dbReference type="AlphaFoldDB" id="A0A918CI62"/>
<reference evidence="1" key="1">
    <citation type="journal article" date="2014" name="Int. J. Syst. Evol. Microbiol.">
        <title>Complete genome sequence of Corynebacterium casei LMG S-19264T (=DSM 44701T), isolated from a smear-ripened cheese.</title>
        <authorList>
            <consortium name="US DOE Joint Genome Institute (JGI-PGF)"/>
            <person name="Walter F."/>
            <person name="Albersmeier A."/>
            <person name="Kalinowski J."/>
            <person name="Ruckert C."/>
        </authorList>
    </citation>
    <scope>NUCLEOTIDE SEQUENCE</scope>
    <source>
        <strain evidence="1">JCM 31311</strain>
    </source>
</reference>
<gene>
    <name evidence="1" type="ORF">GCM10008957_39320</name>
</gene>
<proteinExistence type="predicted"/>
<protein>
    <recommendedName>
        <fullName evidence="3">Polyketide cyclase</fullName>
    </recommendedName>
</protein>
<reference evidence="1" key="2">
    <citation type="submission" date="2020-09" db="EMBL/GenBank/DDBJ databases">
        <authorList>
            <person name="Sun Q."/>
            <person name="Ohkuma M."/>
        </authorList>
    </citation>
    <scope>NUCLEOTIDE SEQUENCE</scope>
    <source>
        <strain evidence="1">JCM 31311</strain>
    </source>
</reference>
<evidence type="ECO:0008006" key="3">
    <source>
        <dbReference type="Google" id="ProtNLM"/>
    </source>
</evidence>
<sequence length="137" mass="15494">MWTYEHQAITTATPDALYRLWTNVTTWPEWNTDLQRADLRGAFTTGSHIDMLSAQGTLTLRLTDVQEHHAFTDEVELDGLHVRTTHRLDALPDGRTRITYRMEITGEHADTRGAEIGPAITGDFPDTVAALIRHAER</sequence>
<comment type="caution">
    <text evidence="1">The sequence shown here is derived from an EMBL/GenBank/DDBJ whole genome shotgun (WGS) entry which is preliminary data.</text>
</comment>
<dbReference type="EMBL" id="BMQL01000031">
    <property type="protein sequence ID" value="GGR23583.1"/>
    <property type="molecule type" value="Genomic_DNA"/>
</dbReference>
<dbReference type="InterPro" id="IPR019587">
    <property type="entry name" value="Polyketide_cyclase/dehydratase"/>
</dbReference>
<evidence type="ECO:0000313" key="2">
    <source>
        <dbReference type="Proteomes" id="UP000603865"/>
    </source>
</evidence>
<dbReference type="RefSeq" id="WP_189092208.1">
    <property type="nucleotide sequence ID" value="NZ_BMQL01000031.1"/>
</dbReference>
<name>A0A918CI62_9DEIO</name>
<evidence type="ECO:0000313" key="1">
    <source>
        <dbReference type="EMBL" id="GGR23583.1"/>
    </source>
</evidence>
<dbReference type="Pfam" id="PF10604">
    <property type="entry name" value="Polyketide_cyc2"/>
    <property type="match status" value="1"/>
</dbReference>
<keyword evidence="2" id="KW-1185">Reference proteome</keyword>
<organism evidence="1 2">
    <name type="scientific">Deinococcus ruber</name>
    <dbReference type="NCBI Taxonomy" id="1848197"/>
    <lineage>
        <taxon>Bacteria</taxon>
        <taxon>Thermotogati</taxon>
        <taxon>Deinococcota</taxon>
        <taxon>Deinococci</taxon>
        <taxon>Deinococcales</taxon>
        <taxon>Deinococcaceae</taxon>
        <taxon>Deinococcus</taxon>
    </lineage>
</organism>